<dbReference type="InterPro" id="IPR048147">
    <property type="entry name" value="CBO0543-like"/>
</dbReference>
<evidence type="ECO:0000313" key="3">
    <source>
        <dbReference type="Proteomes" id="UP000032512"/>
    </source>
</evidence>
<sequence>MINVIYGLIWAGIFVLWGDWQNWRKYYPTVLFFILGDFLYMYLLSEHYPMWKYNPVPGDKHAGITNTHISFFIMAVKYPATCFAYLAHFPRDGRMKKVVYYFAWISVYFLNELVDVHLGLMKYFNGWNLWWSVLFDSVMFLVLKIHFHNPLFALIVSAVFIVFLWNKFDVPASVFR</sequence>
<feature type="transmembrane region" description="Helical" evidence="1">
    <location>
        <begin position="26"/>
        <end position="44"/>
    </location>
</feature>
<keyword evidence="1" id="KW-1133">Transmembrane helix</keyword>
<dbReference type="PATRIC" id="fig|285983.3.peg.3486"/>
<feature type="transmembrane region" description="Helical" evidence="1">
    <location>
        <begin position="98"/>
        <end position="120"/>
    </location>
</feature>
<dbReference type="Proteomes" id="UP000032512">
    <property type="component" value="Unassembled WGS sequence"/>
</dbReference>
<evidence type="ECO:0000256" key="1">
    <source>
        <dbReference type="SAM" id="Phobius"/>
    </source>
</evidence>
<accession>A0A0D6ZDF0</accession>
<dbReference type="NCBIfam" id="NF041644">
    <property type="entry name" value="CBO0543_fam"/>
    <property type="match status" value="1"/>
</dbReference>
<keyword evidence="1" id="KW-0812">Transmembrane</keyword>
<dbReference type="AlphaFoldDB" id="A0A0D6ZDF0"/>
<dbReference type="OrthoDB" id="1730091at2"/>
<evidence type="ECO:0000313" key="2">
    <source>
        <dbReference type="EMBL" id="KIY23096.1"/>
    </source>
</evidence>
<feature type="transmembrane region" description="Helical" evidence="1">
    <location>
        <begin position="150"/>
        <end position="168"/>
    </location>
</feature>
<keyword evidence="3" id="KW-1185">Reference proteome</keyword>
<dbReference type="RefSeq" id="WP_044391699.1">
    <property type="nucleotide sequence ID" value="NZ_JXIQ01000026.1"/>
</dbReference>
<protein>
    <submittedName>
        <fullName evidence="2">Uncharacterized protein</fullName>
    </submittedName>
</protein>
<organism evidence="2 3">
    <name type="scientific">Mesobacillus subterraneus</name>
    <dbReference type="NCBI Taxonomy" id="285983"/>
    <lineage>
        <taxon>Bacteria</taxon>
        <taxon>Bacillati</taxon>
        <taxon>Bacillota</taxon>
        <taxon>Bacilli</taxon>
        <taxon>Bacillales</taxon>
        <taxon>Bacillaceae</taxon>
        <taxon>Mesobacillus</taxon>
    </lineage>
</organism>
<name>A0A0D6ZDF0_9BACI</name>
<reference evidence="2 3" key="1">
    <citation type="submission" date="2015-01" db="EMBL/GenBank/DDBJ databases">
        <title>Draft genome sequences of the supercritical CO2 tolerant bacteria Bacillus subterraneus MITOT1 and Bacillus cereus MIT0214.</title>
        <authorList>
            <person name="Peet K.C."/>
            <person name="Thompson J.R."/>
        </authorList>
    </citation>
    <scope>NUCLEOTIDE SEQUENCE [LARGE SCALE GENOMIC DNA]</scope>
    <source>
        <strain evidence="2 3">MITOT1</strain>
    </source>
</reference>
<feature type="transmembrane region" description="Helical" evidence="1">
    <location>
        <begin position="64"/>
        <end position="86"/>
    </location>
</feature>
<gene>
    <name evidence="2" type="ORF">UB32_04895</name>
</gene>
<dbReference type="EMBL" id="JXIQ01000026">
    <property type="protein sequence ID" value="KIY23096.1"/>
    <property type="molecule type" value="Genomic_DNA"/>
</dbReference>
<comment type="caution">
    <text evidence="2">The sequence shown here is derived from an EMBL/GenBank/DDBJ whole genome shotgun (WGS) entry which is preliminary data.</text>
</comment>
<proteinExistence type="predicted"/>
<keyword evidence="1" id="KW-0472">Membrane</keyword>